<feature type="region of interest" description="Disordered" evidence="1">
    <location>
        <begin position="149"/>
        <end position="170"/>
    </location>
</feature>
<feature type="region of interest" description="Disordered" evidence="1">
    <location>
        <begin position="314"/>
        <end position="340"/>
    </location>
</feature>
<sequence>MIIMRALVGTVLLIAVMLVSIVLINANTRPVRGAAGSKEVKEKSSTGAVHGQHESRVEIEVVESFEDAEGGDGGIGASVVEKVSEEMVQEDKQGRLISAIKKSGKQVATPQAVLVEIVRDDDSDEVVELAEGVVEEVLFTDGFTVDSHEDATDAARNKTAGTEQTEQSVEDDVGEIEIIEVDTEGKPEETRLESKPVQEIKTRSKEARVISTTEPQPASVPMGYEPSSYIIMDEEPLVEISKDSESEDEDLDPTESDASTKTLERKQRHADGTPETIILNKVPIIPYIKDEKRPVSPHQSKPLKAYRLTKRDLTSQHDPDHGHIRHHHQHHHHHQQGLQNPSVYNPYNWEKQNMNELRFPQCAACQKKSVPVCRTCGQCAECCHKSGCTCGCLHP</sequence>
<name>A0A8D8DUS3_CULPI</name>
<feature type="region of interest" description="Disordered" evidence="1">
    <location>
        <begin position="186"/>
        <end position="223"/>
    </location>
</feature>
<feature type="compositionally biased region" description="Basic residues" evidence="1">
    <location>
        <begin position="323"/>
        <end position="335"/>
    </location>
</feature>
<reference evidence="2" key="1">
    <citation type="submission" date="2021-05" db="EMBL/GenBank/DDBJ databases">
        <authorList>
            <person name="Alioto T."/>
            <person name="Alioto T."/>
            <person name="Gomez Garrido J."/>
        </authorList>
    </citation>
    <scope>NUCLEOTIDE SEQUENCE</scope>
</reference>
<evidence type="ECO:0000256" key="1">
    <source>
        <dbReference type="SAM" id="MobiDB-lite"/>
    </source>
</evidence>
<evidence type="ECO:0000313" key="2">
    <source>
        <dbReference type="EMBL" id="CAG6517429.1"/>
    </source>
</evidence>
<protein>
    <submittedName>
        <fullName evidence="2">(northern house mosquito) hypothetical protein</fullName>
    </submittedName>
</protein>
<feature type="region of interest" description="Disordered" evidence="1">
    <location>
        <begin position="34"/>
        <end position="53"/>
    </location>
</feature>
<feature type="region of interest" description="Disordered" evidence="1">
    <location>
        <begin position="241"/>
        <end position="274"/>
    </location>
</feature>
<feature type="compositionally biased region" description="Basic and acidic residues" evidence="1">
    <location>
        <begin position="186"/>
        <end position="208"/>
    </location>
</feature>
<dbReference type="EMBL" id="HBUE01175284">
    <property type="protein sequence ID" value="CAG6517429.1"/>
    <property type="molecule type" value="Transcribed_RNA"/>
</dbReference>
<accession>A0A8D8DUS3</accession>
<feature type="compositionally biased region" description="Acidic residues" evidence="1">
    <location>
        <begin position="245"/>
        <end position="255"/>
    </location>
</feature>
<dbReference type="EMBL" id="HBUE01280806">
    <property type="protein sequence ID" value="CAG6568953.1"/>
    <property type="molecule type" value="Transcribed_RNA"/>
</dbReference>
<feature type="compositionally biased region" description="Basic and acidic residues" evidence="1">
    <location>
        <begin position="262"/>
        <end position="272"/>
    </location>
</feature>
<organism evidence="2">
    <name type="scientific">Culex pipiens</name>
    <name type="common">House mosquito</name>
    <dbReference type="NCBI Taxonomy" id="7175"/>
    <lineage>
        <taxon>Eukaryota</taxon>
        <taxon>Metazoa</taxon>
        <taxon>Ecdysozoa</taxon>
        <taxon>Arthropoda</taxon>
        <taxon>Hexapoda</taxon>
        <taxon>Insecta</taxon>
        <taxon>Pterygota</taxon>
        <taxon>Neoptera</taxon>
        <taxon>Endopterygota</taxon>
        <taxon>Diptera</taxon>
        <taxon>Nematocera</taxon>
        <taxon>Culicoidea</taxon>
        <taxon>Culicidae</taxon>
        <taxon>Culicinae</taxon>
        <taxon>Culicini</taxon>
        <taxon>Culex</taxon>
        <taxon>Culex</taxon>
    </lineage>
</organism>
<proteinExistence type="predicted"/>
<dbReference type="AlphaFoldDB" id="A0A8D8DUS3"/>